<evidence type="ECO:0000256" key="2">
    <source>
        <dbReference type="SAM" id="MobiDB-lite"/>
    </source>
</evidence>
<feature type="region of interest" description="Disordered" evidence="2">
    <location>
        <begin position="648"/>
        <end position="744"/>
    </location>
</feature>
<dbReference type="Proteomes" id="UP000256645">
    <property type="component" value="Unassembled WGS sequence"/>
</dbReference>
<dbReference type="PANTHER" id="PTHR23159">
    <property type="entry name" value="CENTROSOMAL PROTEIN 2"/>
    <property type="match status" value="1"/>
</dbReference>
<proteinExistence type="predicted"/>
<accession>A0A3D8QHP0</accession>
<evidence type="ECO:0000256" key="1">
    <source>
        <dbReference type="SAM" id="Coils"/>
    </source>
</evidence>
<feature type="compositionally biased region" description="Low complexity" evidence="2">
    <location>
        <begin position="454"/>
        <end position="467"/>
    </location>
</feature>
<name>A0A3D8QHP0_9HELO</name>
<feature type="compositionally biased region" description="Low complexity" evidence="2">
    <location>
        <begin position="85"/>
        <end position="97"/>
    </location>
</feature>
<gene>
    <name evidence="3" type="ORF">BP6252_12317</name>
</gene>
<dbReference type="OrthoDB" id="5367584at2759"/>
<reference evidence="3 4" key="1">
    <citation type="journal article" date="2018" name="IMA Fungus">
        <title>IMA Genome-F 9: Draft genome sequence of Annulohypoxylon stygium, Aspergillus mulundensis, Berkeleyomyces basicola (syn. Thielaviopsis basicola), Ceratocystis smalleyi, two Cercospora beticola strains, Coleophoma cylindrospora, Fusarium fracticaudum, Phialophora cf. hyalina, and Morchella septimelata.</title>
        <authorList>
            <person name="Wingfield B.D."/>
            <person name="Bills G.F."/>
            <person name="Dong Y."/>
            <person name="Huang W."/>
            <person name="Nel W.J."/>
            <person name="Swalarsk-Parry B.S."/>
            <person name="Vaghefi N."/>
            <person name="Wilken P.M."/>
            <person name="An Z."/>
            <person name="de Beer Z.W."/>
            <person name="De Vos L."/>
            <person name="Chen L."/>
            <person name="Duong T.A."/>
            <person name="Gao Y."/>
            <person name="Hammerbacher A."/>
            <person name="Kikkert J.R."/>
            <person name="Li Y."/>
            <person name="Li H."/>
            <person name="Li K."/>
            <person name="Li Q."/>
            <person name="Liu X."/>
            <person name="Ma X."/>
            <person name="Naidoo K."/>
            <person name="Pethybridge S.J."/>
            <person name="Sun J."/>
            <person name="Steenkamp E.T."/>
            <person name="van der Nest M.A."/>
            <person name="van Wyk S."/>
            <person name="Wingfield M.J."/>
            <person name="Xiong C."/>
            <person name="Yue Q."/>
            <person name="Zhang X."/>
        </authorList>
    </citation>
    <scope>NUCLEOTIDE SEQUENCE [LARGE SCALE GENOMIC DNA]</scope>
    <source>
        <strain evidence="3 4">BP6252</strain>
    </source>
</reference>
<evidence type="ECO:0000313" key="3">
    <source>
        <dbReference type="EMBL" id="RDW60934.1"/>
    </source>
</evidence>
<keyword evidence="1" id="KW-0175">Coiled coil</keyword>
<evidence type="ECO:0000313" key="4">
    <source>
        <dbReference type="Proteomes" id="UP000256645"/>
    </source>
</evidence>
<feature type="region of interest" description="Disordered" evidence="2">
    <location>
        <begin position="384"/>
        <end position="403"/>
    </location>
</feature>
<dbReference type="InterPro" id="IPR024312">
    <property type="entry name" value="TACC_fungi"/>
</dbReference>
<feature type="coiled-coil region" evidence="1">
    <location>
        <begin position="537"/>
        <end position="612"/>
    </location>
</feature>
<feature type="compositionally biased region" description="Basic and acidic residues" evidence="2">
    <location>
        <begin position="432"/>
        <end position="453"/>
    </location>
</feature>
<feature type="compositionally biased region" description="Pro residues" evidence="2">
    <location>
        <begin position="473"/>
        <end position="482"/>
    </location>
</feature>
<feature type="compositionally biased region" description="Basic and acidic residues" evidence="2">
    <location>
        <begin position="19"/>
        <end position="36"/>
    </location>
</feature>
<sequence>MASPLSEKPETMLNATPPTERHGAYEDKLTDAHSGAESDPASSPFNEHVTEENTHESLSPSKPPRPLSLMANRDENATPLKSFKSRPQSMISRSSSPHMFPEAQMSPRKLSSPIRRFPVKPSISAPAPERRPSVVCNDITVDLEDALRDNEGLTKAIQILEDDSDDTRLEADDTLMSMEANKEPEHEESANFDDTMVSAYSDFSAVPDMTMFAKIGHSPSKFASASMGPTPRRGPAPAMTPATARRTMDYTSSTPTPRGHPARGNDTTNLILDFTDQINGFSGATHPTPSRHGRMSPMKNSMTMPDLASFHGPNTPSANRNQMSNLLDFDIPPAPTPRSMPSITPRELESLKSSFLSEISSLKASLSGKEAEVNSLKTAVGDAEKRVGESMEQAREERDLKEQVAAEKEEWEKRSKEMEAVLRNVKEEIVNGEHERDDLEGRLEESERRREMAEMMAQEAESKMAAMRAGKLPPTPSTPSPSTPTSEDKLGGECSCGGTSGNNRAVEVAVEKVSRELHTLYKDKHETKVSALKKSYERRWDKKVKELEDKVEDLTHENEELRRDVTMTKLDHKNLLEATEDISKQAAQDARARELEAELEGLSEVVKSVKHDNTELRQLLDEERVEKGKLVAAVDEMIPLVAAFDDMLADINNSPPPPTPERKSTPTKIAQPGDNLRRSISRTSGLRAPKSVSGIPAAGGFGHMRAPSGERSGSAQGSRPGSGLGRSGIMSSIERMGSYKGRGE</sequence>
<dbReference type="AlphaFoldDB" id="A0A3D8QHP0"/>
<feature type="region of interest" description="Disordered" evidence="2">
    <location>
        <begin position="432"/>
        <end position="502"/>
    </location>
</feature>
<dbReference type="Pfam" id="PF12709">
    <property type="entry name" value="Fungal_TACC"/>
    <property type="match status" value="1"/>
</dbReference>
<feature type="compositionally biased region" description="Low complexity" evidence="2">
    <location>
        <begin position="227"/>
        <end position="245"/>
    </location>
</feature>
<comment type="caution">
    <text evidence="3">The sequence shown here is derived from an EMBL/GenBank/DDBJ whole genome shotgun (WGS) entry which is preliminary data.</text>
</comment>
<dbReference type="STRING" id="1849047.A0A3D8QHP0"/>
<keyword evidence="4" id="KW-1185">Reference proteome</keyword>
<dbReference type="PANTHER" id="PTHR23159:SF31">
    <property type="entry name" value="CENTROSOME-ASSOCIATED PROTEIN CEP250 ISOFORM X1"/>
    <property type="match status" value="1"/>
</dbReference>
<dbReference type="EMBL" id="PDLM01000015">
    <property type="protein sequence ID" value="RDW60934.1"/>
    <property type="molecule type" value="Genomic_DNA"/>
</dbReference>
<feature type="region of interest" description="Disordered" evidence="2">
    <location>
        <begin position="281"/>
        <end position="300"/>
    </location>
</feature>
<organism evidence="3 4">
    <name type="scientific">Coleophoma cylindrospora</name>
    <dbReference type="NCBI Taxonomy" id="1849047"/>
    <lineage>
        <taxon>Eukaryota</taxon>
        <taxon>Fungi</taxon>
        <taxon>Dikarya</taxon>
        <taxon>Ascomycota</taxon>
        <taxon>Pezizomycotina</taxon>
        <taxon>Leotiomycetes</taxon>
        <taxon>Helotiales</taxon>
        <taxon>Dermateaceae</taxon>
        <taxon>Coleophoma</taxon>
    </lineage>
</organism>
<feature type="region of interest" description="Disordered" evidence="2">
    <location>
        <begin position="223"/>
        <end position="265"/>
    </location>
</feature>
<protein>
    <submittedName>
        <fullName evidence="3">Uncharacterized protein</fullName>
    </submittedName>
</protein>
<feature type="region of interest" description="Disordered" evidence="2">
    <location>
        <begin position="1"/>
        <end position="131"/>
    </location>
</feature>